<dbReference type="Pfam" id="PF00149">
    <property type="entry name" value="Metallophos"/>
    <property type="match status" value="1"/>
</dbReference>
<keyword evidence="2" id="KW-0269">Exonuclease</keyword>
<dbReference type="GO" id="GO:0004527">
    <property type="term" value="F:exonuclease activity"/>
    <property type="evidence" value="ECO:0007669"/>
    <property type="project" value="UniProtKB-KW"/>
</dbReference>
<dbReference type="PIRSF" id="PIRSF000887">
    <property type="entry name" value="Pesterase_MJ0037"/>
    <property type="match status" value="1"/>
</dbReference>
<evidence type="ECO:0000313" key="3">
    <source>
        <dbReference type="Proteomes" id="UP000250179"/>
    </source>
</evidence>
<protein>
    <submittedName>
        <fullName evidence="2">Exonuclease SbcD</fullName>
    </submittedName>
</protein>
<dbReference type="PANTHER" id="PTHR39323">
    <property type="entry name" value="BLR1149 PROTEIN"/>
    <property type="match status" value="1"/>
</dbReference>
<reference evidence="2 3" key="1">
    <citation type="submission" date="2016-03" db="EMBL/GenBank/DDBJ databases">
        <title>Complete genome sequence of Thermococcus profundus strain DT5432.</title>
        <authorList>
            <person name="Oger P.M."/>
        </authorList>
    </citation>
    <scope>NUCLEOTIDE SEQUENCE [LARGE SCALE GENOMIC DNA]</scope>
    <source>
        <strain evidence="2 3">DT 5432</strain>
    </source>
</reference>
<dbReference type="InterPro" id="IPR029052">
    <property type="entry name" value="Metallo-depent_PP-like"/>
</dbReference>
<dbReference type="GeneID" id="33319976"/>
<feature type="domain" description="Calcineurin-like phosphoesterase" evidence="1">
    <location>
        <begin position="21"/>
        <end position="130"/>
    </location>
</feature>
<dbReference type="SUPFAM" id="SSF56300">
    <property type="entry name" value="Metallo-dependent phosphatases"/>
    <property type="match status" value="1"/>
</dbReference>
<dbReference type="EMBL" id="CP014862">
    <property type="protein sequence ID" value="ASJ02866.1"/>
    <property type="molecule type" value="Genomic_DNA"/>
</dbReference>
<organism evidence="2 3">
    <name type="scientific">Thermococcus profundus</name>
    <dbReference type="NCBI Taxonomy" id="49899"/>
    <lineage>
        <taxon>Archaea</taxon>
        <taxon>Methanobacteriati</taxon>
        <taxon>Methanobacteriota</taxon>
        <taxon>Thermococci</taxon>
        <taxon>Thermococcales</taxon>
        <taxon>Thermococcaceae</taxon>
        <taxon>Thermococcus</taxon>
    </lineage>
</organism>
<accession>A0A2Z2MAQ3</accession>
<dbReference type="RefSeq" id="WP_088858121.1">
    <property type="nucleotide sequence ID" value="NZ_CP014862.1"/>
</dbReference>
<sequence>MGSLSEYFASLSLELKTSAGRLLVIADPHIGFEFSRGLRVRTHFEEALADFILEMDPDLIVILGDVKEPLGLGLGMKKLLMEFFSPLKNLNVVITKGNHDGRIEDAVRPFKNVCVVPYFTTDGLLFLHGHTALPDVPFEEAYLGHIHPAYTFKSGGIRRKTKVFVRAGRFLILPSVNPYIEGFDIREGIGMVPFLRGERELDLFLPEGLHIGRIQV</sequence>
<gene>
    <name evidence="2" type="ORF">A3L09_06140</name>
</gene>
<dbReference type="OrthoDB" id="10013at2157"/>
<dbReference type="AlphaFoldDB" id="A0A2Z2MAQ3"/>
<evidence type="ECO:0000259" key="1">
    <source>
        <dbReference type="Pfam" id="PF00149"/>
    </source>
</evidence>
<keyword evidence="3" id="KW-1185">Reference proteome</keyword>
<dbReference type="InterPro" id="IPR024173">
    <property type="entry name" value="Pesterase_MJ0037-like"/>
</dbReference>
<name>A0A2Z2MAQ3_THEPR</name>
<evidence type="ECO:0000313" key="2">
    <source>
        <dbReference type="EMBL" id="ASJ02866.1"/>
    </source>
</evidence>
<proteinExistence type="predicted"/>
<keyword evidence="2" id="KW-0378">Hydrolase</keyword>
<dbReference type="PANTHER" id="PTHR39323:SF1">
    <property type="entry name" value="BLR1149 PROTEIN"/>
    <property type="match status" value="1"/>
</dbReference>
<dbReference type="InterPro" id="IPR004843">
    <property type="entry name" value="Calcineurin-like_PHP"/>
</dbReference>
<dbReference type="Gene3D" id="3.60.21.10">
    <property type="match status" value="1"/>
</dbReference>
<dbReference type="KEGG" id="tprf:A3L09_06140"/>
<keyword evidence="2" id="KW-0540">Nuclease</keyword>
<dbReference type="Proteomes" id="UP000250179">
    <property type="component" value="Chromosome"/>
</dbReference>